<keyword evidence="8 12" id="KW-1133">Transmembrane helix</keyword>
<evidence type="ECO:0000256" key="7">
    <source>
        <dbReference type="ARBA" id="ARBA00022927"/>
    </source>
</evidence>
<keyword evidence="10" id="KW-0975">Bacterial flagellum</keyword>
<dbReference type="PRINTS" id="PR01302">
    <property type="entry name" value="TYPE3IMPPROT"/>
</dbReference>
<evidence type="ECO:0000256" key="4">
    <source>
        <dbReference type="ARBA" id="ARBA00022475"/>
    </source>
</evidence>
<dbReference type="STRING" id="1403537.Q428_06090"/>
<evidence type="ECO:0000256" key="1">
    <source>
        <dbReference type="ARBA" id="ARBA00006257"/>
    </source>
</evidence>
<dbReference type="InterPro" id="IPR005837">
    <property type="entry name" value="FliP"/>
</dbReference>
<keyword evidence="15" id="KW-1185">Reference proteome</keyword>
<protein>
    <recommendedName>
        <fullName evidence="2 12">Flagellar biosynthetic protein FliP</fullName>
    </recommendedName>
</protein>
<evidence type="ECO:0000256" key="10">
    <source>
        <dbReference type="ARBA" id="ARBA00023143"/>
    </source>
</evidence>
<dbReference type="InterPro" id="IPR005838">
    <property type="entry name" value="T3SS_IM_P"/>
</dbReference>
<keyword evidence="14" id="KW-0969">Cilium</keyword>
<gene>
    <name evidence="12" type="primary">fliP</name>
    <name evidence="14" type="ORF">Q428_06090</name>
</gene>
<feature type="signal peptide" evidence="13">
    <location>
        <begin position="1"/>
        <end position="24"/>
    </location>
</feature>
<keyword evidence="6 12" id="KW-1005">Bacterial flagellum biogenesis</keyword>
<evidence type="ECO:0000256" key="6">
    <source>
        <dbReference type="ARBA" id="ARBA00022795"/>
    </source>
</evidence>
<evidence type="ECO:0000256" key="3">
    <source>
        <dbReference type="ARBA" id="ARBA00022448"/>
    </source>
</evidence>
<feature type="transmembrane region" description="Helical" evidence="12">
    <location>
        <begin position="53"/>
        <end position="83"/>
    </location>
</feature>
<dbReference type="EMBL" id="AZQP01000013">
    <property type="protein sequence ID" value="EYE88805.1"/>
    <property type="molecule type" value="Genomic_DNA"/>
</dbReference>
<comment type="subcellular location">
    <subcellularLocation>
        <location evidence="12">Cell membrane</location>
        <topology evidence="12">Multi-pass membrane protein</topology>
    </subcellularLocation>
    <subcellularLocation>
        <location evidence="12">Bacterial flagellum basal body</location>
    </subcellularLocation>
</comment>
<dbReference type="PRINTS" id="PR00951">
    <property type="entry name" value="FLGBIOSNFLIP"/>
</dbReference>
<evidence type="ECO:0000256" key="5">
    <source>
        <dbReference type="ARBA" id="ARBA00022692"/>
    </source>
</evidence>
<dbReference type="GO" id="GO:0009425">
    <property type="term" value="C:bacterial-type flagellum basal body"/>
    <property type="evidence" value="ECO:0007669"/>
    <property type="project" value="UniProtKB-SubCell"/>
</dbReference>
<evidence type="ECO:0000313" key="14">
    <source>
        <dbReference type="EMBL" id="EYE88805.1"/>
    </source>
</evidence>
<dbReference type="GO" id="GO:0005886">
    <property type="term" value="C:plasma membrane"/>
    <property type="evidence" value="ECO:0007669"/>
    <property type="project" value="UniProtKB-SubCell"/>
</dbReference>
<dbReference type="GO" id="GO:0009306">
    <property type="term" value="P:protein secretion"/>
    <property type="evidence" value="ECO:0007669"/>
    <property type="project" value="UniProtKB-UniRule"/>
</dbReference>
<keyword evidence="14" id="KW-0966">Cell projection</keyword>
<feature type="transmembrane region" description="Helical" evidence="12">
    <location>
        <begin position="232"/>
        <end position="249"/>
    </location>
</feature>
<keyword evidence="11 12" id="KW-1006">Bacterial flagellum protein export</keyword>
<evidence type="ECO:0000256" key="2">
    <source>
        <dbReference type="ARBA" id="ARBA00021714"/>
    </source>
</evidence>
<dbReference type="PROSITE" id="PS01061">
    <property type="entry name" value="FLIP_2"/>
    <property type="match status" value="1"/>
</dbReference>
<dbReference type="GO" id="GO:0044781">
    <property type="term" value="P:bacterial-type flagellum organization"/>
    <property type="evidence" value="ECO:0007669"/>
    <property type="project" value="UniProtKB-UniRule"/>
</dbReference>
<feature type="transmembrane region" description="Helical" evidence="12">
    <location>
        <begin position="196"/>
        <end position="220"/>
    </location>
</feature>
<evidence type="ECO:0000256" key="11">
    <source>
        <dbReference type="ARBA" id="ARBA00023225"/>
    </source>
</evidence>
<dbReference type="OrthoDB" id="9805111at2"/>
<keyword evidence="3 12" id="KW-0813">Transport</keyword>
<feature type="transmembrane region" description="Helical" evidence="12">
    <location>
        <begin position="95"/>
        <end position="114"/>
    </location>
</feature>
<dbReference type="PANTHER" id="PTHR30587">
    <property type="entry name" value="FLAGELLAR BIOSYNTHETIC PROTEIN FLIP"/>
    <property type="match status" value="1"/>
</dbReference>
<dbReference type="NCBIfam" id="TIGR01103">
    <property type="entry name" value="fliP"/>
    <property type="match status" value="1"/>
</dbReference>
<keyword evidence="9 12" id="KW-0472">Membrane</keyword>
<accession>A0A017RXY3</accession>
<evidence type="ECO:0000256" key="12">
    <source>
        <dbReference type="RuleBase" id="RU362069"/>
    </source>
</evidence>
<dbReference type="NCBIfam" id="NF009438">
    <property type="entry name" value="PRK12797.1"/>
    <property type="match status" value="1"/>
</dbReference>
<proteinExistence type="inferred from homology"/>
<comment type="similarity">
    <text evidence="1 12">Belongs to the FliP/MopC/SpaP family.</text>
</comment>
<sequence length="253" mass="28322">MKRITKVFLLSILFILIGSFVAYAAPNDIQIPKVTLSVDGSNSPKEYVNNIKLLLLLTALTFIPAIVLMMTSFTRIIIVLGFVRNALSTQQSPPNQVLIGLALFMTMFIMAPVYNEVNSKAIQPYVKGQITQQEAIEVGSKPIKDFMLNQTREKDLALFYKAANIEKPTDRYKVPFNILVPSFVISELKTAMQMGFMIFVPFIVIDMVVASVLMSMGMFMLPPVTISLPFKLLLFVLADGWHIVAKSLIESFM</sequence>
<keyword evidence="13" id="KW-0732">Signal</keyword>
<evidence type="ECO:0000256" key="13">
    <source>
        <dbReference type="SAM" id="SignalP"/>
    </source>
</evidence>
<keyword evidence="5 12" id="KW-0812">Transmembrane</keyword>
<evidence type="ECO:0000256" key="8">
    <source>
        <dbReference type="ARBA" id="ARBA00022989"/>
    </source>
</evidence>
<organism evidence="14 15">
    <name type="scientific">Fervidicella metallireducens AeB</name>
    <dbReference type="NCBI Taxonomy" id="1403537"/>
    <lineage>
        <taxon>Bacteria</taxon>
        <taxon>Bacillati</taxon>
        <taxon>Bacillota</taxon>
        <taxon>Clostridia</taxon>
        <taxon>Eubacteriales</taxon>
        <taxon>Clostridiaceae</taxon>
        <taxon>Fervidicella</taxon>
    </lineage>
</organism>
<dbReference type="RefSeq" id="WP_035379076.1">
    <property type="nucleotide sequence ID" value="NZ_AZQP01000013.1"/>
</dbReference>
<comment type="caution">
    <text evidence="14">The sequence shown here is derived from an EMBL/GenBank/DDBJ whole genome shotgun (WGS) entry which is preliminary data.</text>
</comment>
<keyword evidence="4 12" id="KW-1003">Cell membrane</keyword>
<evidence type="ECO:0000256" key="9">
    <source>
        <dbReference type="ARBA" id="ARBA00023136"/>
    </source>
</evidence>
<dbReference type="AlphaFoldDB" id="A0A017RXY3"/>
<name>A0A017RXY3_9CLOT</name>
<dbReference type="PANTHER" id="PTHR30587:SF0">
    <property type="entry name" value="FLAGELLAR BIOSYNTHETIC PROTEIN FLIP"/>
    <property type="match status" value="1"/>
</dbReference>
<reference evidence="14 15" key="1">
    <citation type="journal article" date="2014" name="Genome Announc.">
        <title>Draft Genome Sequence of Fervidicella metallireducens Strain AeBT, an Iron-Reducing Thermoanaerobe from the Great Artesian Basin.</title>
        <authorList>
            <person name="Patel B.K."/>
        </authorList>
    </citation>
    <scope>NUCLEOTIDE SEQUENCE [LARGE SCALE GENOMIC DNA]</scope>
    <source>
        <strain evidence="14 15">AeB</strain>
    </source>
</reference>
<dbReference type="Proteomes" id="UP000019681">
    <property type="component" value="Unassembled WGS sequence"/>
</dbReference>
<evidence type="ECO:0000313" key="15">
    <source>
        <dbReference type="Proteomes" id="UP000019681"/>
    </source>
</evidence>
<feature type="chain" id="PRO_5001498612" description="Flagellar biosynthetic protein FliP" evidence="13">
    <location>
        <begin position="25"/>
        <end position="253"/>
    </location>
</feature>
<dbReference type="Pfam" id="PF00813">
    <property type="entry name" value="FliP"/>
    <property type="match status" value="1"/>
</dbReference>
<comment type="function">
    <text evidence="12">Plays a role in the flagellum-specific transport system.</text>
</comment>
<keyword evidence="7 12" id="KW-0653">Protein transport</keyword>
<keyword evidence="14" id="KW-0282">Flagellum</keyword>